<keyword evidence="3" id="KW-1185">Reference proteome</keyword>
<feature type="region of interest" description="Disordered" evidence="1">
    <location>
        <begin position="119"/>
        <end position="179"/>
    </location>
</feature>
<reference evidence="2" key="1">
    <citation type="submission" date="2022-02" db="EMBL/GenBank/DDBJ databases">
        <authorList>
            <person name="King R."/>
        </authorList>
    </citation>
    <scope>NUCLEOTIDE SEQUENCE</scope>
</reference>
<feature type="compositionally biased region" description="Low complexity" evidence="1">
    <location>
        <begin position="249"/>
        <end position="262"/>
    </location>
</feature>
<feature type="compositionally biased region" description="Basic residues" evidence="1">
    <location>
        <begin position="151"/>
        <end position="161"/>
    </location>
</feature>
<sequence>MSSSDRRRRKPHSLAVDVHDALDSSRGSGAKMSARTSSGSWSGGGGAPPDIIDLDKFMRNAVRPARPEKHIVNCDELVVDAGGVDRKPGVVPLAAVGAPGSLARSAPRTPAPVAAATLSVPSSSSVCSGSRPPPHAKRFSHDSGLSDGSYARRKHRAHRRAPAGDASTGRAPRTPAGSSNSLRAFRAVCERALLDQQAQIARVAQLCERLTERPVAPAAPAPPSAPAALAPAPIPPAAPRRRSDHSLHSASPDTSDVSSSSRSTRDQRRKDKHRTEECKTYKIIMNKLDELNRLFAARARSPVARGPQRPAPSSGSVSVSDKLVATEPEHRNTLQVNHNTVSVRGGSGAGCAEGGAAGAPAAASLRINNPCALDVLPRHDFVIDSVAQWESRGGSGSSGGDPRCGFDLEDPVHLYSQAKRLQALPATMRRARSVEGARRGAAADGGGGARGPRAGGAPRCARCAAATGARSPTSSPRSSSATPTPPSG</sequence>
<feature type="compositionally biased region" description="Low complexity" evidence="1">
    <location>
        <begin position="119"/>
        <end position="130"/>
    </location>
</feature>
<gene>
    <name evidence="2" type="ORF">SPLIT_LOCUS8455</name>
</gene>
<dbReference type="AlphaFoldDB" id="A0A9P0N6B1"/>
<feature type="region of interest" description="Disordered" evidence="1">
    <location>
        <begin position="216"/>
        <end position="278"/>
    </location>
</feature>
<feature type="compositionally biased region" description="Basic and acidic residues" evidence="1">
    <location>
        <begin position="263"/>
        <end position="278"/>
    </location>
</feature>
<feature type="region of interest" description="Disordered" evidence="1">
    <location>
        <begin position="300"/>
        <end position="319"/>
    </location>
</feature>
<feature type="region of interest" description="Disordered" evidence="1">
    <location>
        <begin position="1"/>
        <end position="48"/>
    </location>
</feature>
<proteinExistence type="predicted"/>
<feature type="compositionally biased region" description="Low complexity" evidence="1">
    <location>
        <begin position="455"/>
        <end position="482"/>
    </location>
</feature>
<dbReference type="EMBL" id="LR824560">
    <property type="protein sequence ID" value="CAH1643099.1"/>
    <property type="molecule type" value="Genomic_DNA"/>
</dbReference>
<name>A0A9P0N6B1_SPOLI</name>
<evidence type="ECO:0000256" key="1">
    <source>
        <dbReference type="SAM" id="MobiDB-lite"/>
    </source>
</evidence>
<organism evidence="2 3">
    <name type="scientific">Spodoptera littoralis</name>
    <name type="common">Egyptian cotton leafworm</name>
    <dbReference type="NCBI Taxonomy" id="7109"/>
    <lineage>
        <taxon>Eukaryota</taxon>
        <taxon>Metazoa</taxon>
        <taxon>Ecdysozoa</taxon>
        <taxon>Arthropoda</taxon>
        <taxon>Hexapoda</taxon>
        <taxon>Insecta</taxon>
        <taxon>Pterygota</taxon>
        <taxon>Neoptera</taxon>
        <taxon>Endopterygota</taxon>
        <taxon>Lepidoptera</taxon>
        <taxon>Glossata</taxon>
        <taxon>Ditrysia</taxon>
        <taxon>Noctuoidea</taxon>
        <taxon>Noctuidae</taxon>
        <taxon>Amphipyrinae</taxon>
        <taxon>Spodoptera</taxon>
    </lineage>
</organism>
<feature type="region of interest" description="Disordered" evidence="1">
    <location>
        <begin position="426"/>
        <end position="488"/>
    </location>
</feature>
<protein>
    <submittedName>
        <fullName evidence="2">Uncharacterized protein</fullName>
    </submittedName>
</protein>
<dbReference type="Proteomes" id="UP001153321">
    <property type="component" value="Chromosome 29"/>
</dbReference>
<accession>A0A9P0N6B1</accession>
<evidence type="ECO:0000313" key="2">
    <source>
        <dbReference type="EMBL" id="CAH1643099.1"/>
    </source>
</evidence>
<feature type="compositionally biased region" description="Basic residues" evidence="1">
    <location>
        <begin position="1"/>
        <end position="12"/>
    </location>
</feature>
<evidence type="ECO:0000313" key="3">
    <source>
        <dbReference type="Proteomes" id="UP001153321"/>
    </source>
</evidence>
<feature type="compositionally biased region" description="Gly residues" evidence="1">
    <location>
        <begin position="443"/>
        <end position="454"/>
    </location>
</feature>